<evidence type="ECO:0000259" key="7">
    <source>
        <dbReference type="Pfam" id="PF01292"/>
    </source>
</evidence>
<feature type="transmembrane region" description="Helical" evidence="6">
    <location>
        <begin position="144"/>
        <end position="162"/>
    </location>
</feature>
<keyword evidence="3 6" id="KW-0812">Transmembrane</keyword>
<dbReference type="EMBL" id="JBDIMF010000004">
    <property type="protein sequence ID" value="MEN2786888.1"/>
    <property type="molecule type" value="Genomic_DNA"/>
</dbReference>
<dbReference type="RefSeq" id="WP_345864853.1">
    <property type="nucleotide sequence ID" value="NZ_JBDIMF010000004.1"/>
</dbReference>
<dbReference type="InterPro" id="IPR016174">
    <property type="entry name" value="Di-haem_cyt_TM"/>
</dbReference>
<dbReference type="Pfam" id="PF01292">
    <property type="entry name" value="Ni_hydr_CYTB"/>
    <property type="match status" value="1"/>
</dbReference>
<gene>
    <name evidence="8" type="ORF">ABC969_10700</name>
</gene>
<evidence type="ECO:0000256" key="5">
    <source>
        <dbReference type="ARBA" id="ARBA00023136"/>
    </source>
</evidence>
<protein>
    <submittedName>
        <fullName evidence="8">Cytochrome b/b6 domain-containing protein</fullName>
    </submittedName>
</protein>
<dbReference type="InterPro" id="IPR051542">
    <property type="entry name" value="Hydrogenase_cytochrome"/>
</dbReference>
<dbReference type="Proteomes" id="UP001404104">
    <property type="component" value="Unassembled WGS sequence"/>
</dbReference>
<evidence type="ECO:0000256" key="6">
    <source>
        <dbReference type="SAM" id="Phobius"/>
    </source>
</evidence>
<accession>A0ABU9XST7</accession>
<proteinExistence type="predicted"/>
<dbReference type="Gene3D" id="1.20.950.20">
    <property type="entry name" value="Transmembrane di-heme cytochromes, Chain C"/>
    <property type="match status" value="1"/>
</dbReference>
<sequence>MNRAAIATTRTKNTIQVWDLPVRLFHWLLVATILVAFLSAEEESALAPWHVPAGWLATLLIVFRLMWGFVGGEHARFARFVKPGQIGHHLTAMLSPDRQRSVGHNALGGVAILALLATVAAVVYTGVTMNGDAGEGLHETLANILLGLIAVHVLAVVMMSLLTRDNLIGAFVTGRKRADLHPGVTDAAPPMTIALPLAGVALGLAAYGVTTLDPVAFTPGAHVESAEAGDESGDDD</sequence>
<keyword evidence="9" id="KW-1185">Reference proteome</keyword>
<feature type="transmembrane region" description="Helical" evidence="6">
    <location>
        <begin position="52"/>
        <end position="70"/>
    </location>
</feature>
<comment type="caution">
    <text evidence="8">The sequence shown here is derived from an EMBL/GenBank/DDBJ whole genome shotgun (WGS) entry which is preliminary data.</text>
</comment>
<comment type="subcellular location">
    <subcellularLocation>
        <location evidence="1">Cell membrane</location>
        <topology evidence="1">Multi-pass membrane protein</topology>
    </subcellularLocation>
</comment>
<dbReference type="SUPFAM" id="SSF81342">
    <property type="entry name" value="Transmembrane di-heme cytochromes"/>
    <property type="match status" value="1"/>
</dbReference>
<dbReference type="PANTHER" id="PTHR30485:SF2">
    <property type="entry name" value="BLL0597 PROTEIN"/>
    <property type="match status" value="1"/>
</dbReference>
<keyword evidence="5 6" id="KW-0472">Membrane</keyword>
<reference evidence="8 9" key="1">
    <citation type="submission" date="2024-05" db="EMBL/GenBank/DDBJ databases">
        <authorList>
            <person name="Liu Q."/>
            <person name="Xin Y.-H."/>
        </authorList>
    </citation>
    <scope>NUCLEOTIDE SEQUENCE [LARGE SCALE GENOMIC DNA]</scope>
    <source>
        <strain evidence="8 9">CGMCC 1.15349</strain>
    </source>
</reference>
<evidence type="ECO:0000256" key="1">
    <source>
        <dbReference type="ARBA" id="ARBA00004651"/>
    </source>
</evidence>
<evidence type="ECO:0000256" key="2">
    <source>
        <dbReference type="ARBA" id="ARBA00022475"/>
    </source>
</evidence>
<feature type="transmembrane region" description="Helical" evidence="6">
    <location>
        <begin position="20"/>
        <end position="40"/>
    </location>
</feature>
<organism evidence="8 9">
    <name type="scientific">Sphingomonas qilianensis</name>
    <dbReference type="NCBI Taxonomy" id="1736690"/>
    <lineage>
        <taxon>Bacteria</taxon>
        <taxon>Pseudomonadati</taxon>
        <taxon>Pseudomonadota</taxon>
        <taxon>Alphaproteobacteria</taxon>
        <taxon>Sphingomonadales</taxon>
        <taxon>Sphingomonadaceae</taxon>
        <taxon>Sphingomonas</taxon>
    </lineage>
</organism>
<dbReference type="PANTHER" id="PTHR30485">
    <property type="entry name" value="NI/FE-HYDROGENASE 1 B-TYPE CYTOCHROME SUBUNIT"/>
    <property type="match status" value="1"/>
</dbReference>
<name>A0ABU9XST7_9SPHN</name>
<keyword evidence="4 6" id="KW-1133">Transmembrane helix</keyword>
<evidence type="ECO:0000313" key="9">
    <source>
        <dbReference type="Proteomes" id="UP001404104"/>
    </source>
</evidence>
<evidence type="ECO:0000313" key="8">
    <source>
        <dbReference type="EMBL" id="MEN2786888.1"/>
    </source>
</evidence>
<evidence type="ECO:0000256" key="3">
    <source>
        <dbReference type="ARBA" id="ARBA00022692"/>
    </source>
</evidence>
<feature type="transmembrane region" description="Helical" evidence="6">
    <location>
        <begin position="102"/>
        <end position="124"/>
    </location>
</feature>
<keyword evidence="2" id="KW-1003">Cell membrane</keyword>
<feature type="domain" description="Cytochrome b561 bacterial/Ni-hydrogenase" evidence="7">
    <location>
        <begin position="17"/>
        <end position="174"/>
    </location>
</feature>
<dbReference type="InterPro" id="IPR011577">
    <property type="entry name" value="Cyt_b561_bac/Ni-Hgenase"/>
</dbReference>
<evidence type="ECO:0000256" key="4">
    <source>
        <dbReference type="ARBA" id="ARBA00022989"/>
    </source>
</evidence>